<protein>
    <submittedName>
        <fullName evidence="2">Uncharacterized protein</fullName>
    </submittedName>
</protein>
<dbReference type="AlphaFoldDB" id="A0A5J5A799"/>
<feature type="region of interest" description="Disordered" evidence="1">
    <location>
        <begin position="1"/>
        <end position="21"/>
    </location>
</feature>
<reference evidence="2 3" key="1">
    <citation type="submission" date="2019-09" db="EMBL/GenBank/DDBJ databases">
        <title>A chromosome-level genome assembly of the Chinese tupelo Nyssa sinensis.</title>
        <authorList>
            <person name="Yang X."/>
            <person name="Kang M."/>
            <person name="Yang Y."/>
            <person name="Xiong H."/>
            <person name="Wang M."/>
            <person name="Zhang Z."/>
            <person name="Wang Z."/>
            <person name="Wu H."/>
            <person name="Ma T."/>
            <person name="Liu J."/>
            <person name="Xi Z."/>
        </authorList>
    </citation>
    <scope>NUCLEOTIDE SEQUENCE [LARGE SCALE GENOMIC DNA]</scope>
    <source>
        <strain evidence="2">J267</strain>
        <tissue evidence="2">Leaf</tissue>
    </source>
</reference>
<evidence type="ECO:0000256" key="1">
    <source>
        <dbReference type="SAM" id="MobiDB-lite"/>
    </source>
</evidence>
<accession>A0A5J5A799</accession>
<keyword evidence="3" id="KW-1185">Reference proteome</keyword>
<sequence length="115" mass="12384">MTATSTSSVGPPLTLSQNPPRYSEISVEWPRRMVVQADHNVNSAAVLIGQSQGIGLANPMMASAFKHTGRFRKEGVLLLRGLDLRLSKDLPSDLQKLVSDGGGFGWDESAKESDC</sequence>
<dbReference type="OrthoDB" id="1719705at2759"/>
<gene>
    <name evidence="2" type="ORF">F0562_007621</name>
</gene>
<dbReference type="EMBL" id="CM018046">
    <property type="protein sequence ID" value="KAA8525766.1"/>
    <property type="molecule type" value="Genomic_DNA"/>
</dbReference>
<evidence type="ECO:0000313" key="3">
    <source>
        <dbReference type="Proteomes" id="UP000325577"/>
    </source>
</evidence>
<proteinExistence type="predicted"/>
<evidence type="ECO:0000313" key="2">
    <source>
        <dbReference type="EMBL" id="KAA8525766.1"/>
    </source>
</evidence>
<dbReference type="Proteomes" id="UP000325577">
    <property type="component" value="Linkage Group LG3"/>
</dbReference>
<organism evidence="2 3">
    <name type="scientific">Nyssa sinensis</name>
    <dbReference type="NCBI Taxonomy" id="561372"/>
    <lineage>
        <taxon>Eukaryota</taxon>
        <taxon>Viridiplantae</taxon>
        <taxon>Streptophyta</taxon>
        <taxon>Embryophyta</taxon>
        <taxon>Tracheophyta</taxon>
        <taxon>Spermatophyta</taxon>
        <taxon>Magnoliopsida</taxon>
        <taxon>eudicotyledons</taxon>
        <taxon>Gunneridae</taxon>
        <taxon>Pentapetalae</taxon>
        <taxon>asterids</taxon>
        <taxon>Cornales</taxon>
        <taxon>Nyssaceae</taxon>
        <taxon>Nyssa</taxon>
    </lineage>
</organism>
<feature type="compositionally biased region" description="Polar residues" evidence="1">
    <location>
        <begin position="1"/>
        <end position="20"/>
    </location>
</feature>
<name>A0A5J5A799_9ASTE</name>